<keyword evidence="5" id="KW-0046">Antibiotic resistance</keyword>
<dbReference type="PANTHER" id="PTHR42711">
    <property type="entry name" value="ABC TRANSPORTER ATP-BINDING PROTEIN"/>
    <property type="match status" value="1"/>
</dbReference>
<dbReference type="SMART" id="SM00382">
    <property type="entry name" value="AAA"/>
    <property type="match status" value="1"/>
</dbReference>
<reference evidence="7 8" key="1">
    <citation type="submission" date="2023-03" db="EMBL/GenBank/DDBJ databases">
        <title>Isolation and description of six Streptomyces strains from soil environments, able to metabolize different microbial glucans.</title>
        <authorList>
            <person name="Widen T."/>
            <person name="Larsbrink J."/>
        </authorList>
    </citation>
    <scope>NUCLEOTIDE SEQUENCE [LARGE SCALE GENOMIC DNA]</scope>
    <source>
        <strain evidence="7 8">Alt2</strain>
    </source>
</reference>
<dbReference type="PROSITE" id="PS00211">
    <property type="entry name" value="ABC_TRANSPORTER_1"/>
    <property type="match status" value="1"/>
</dbReference>
<accession>A0ABY9IT70</accession>
<dbReference type="Pfam" id="PF00005">
    <property type="entry name" value="ABC_tran"/>
    <property type="match status" value="1"/>
</dbReference>
<keyword evidence="3" id="KW-0547">Nucleotide-binding</keyword>
<dbReference type="Proteomes" id="UP001235744">
    <property type="component" value="Chromosome"/>
</dbReference>
<evidence type="ECO:0000313" key="7">
    <source>
        <dbReference type="EMBL" id="WLQ57434.1"/>
    </source>
</evidence>
<dbReference type="RefSeq" id="WP_306071031.1">
    <property type="nucleotide sequence ID" value="NZ_CP120988.1"/>
</dbReference>
<evidence type="ECO:0000256" key="3">
    <source>
        <dbReference type="ARBA" id="ARBA00022741"/>
    </source>
</evidence>
<dbReference type="InterPro" id="IPR017871">
    <property type="entry name" value="ABC_transporter-like_CS"/>
</dbReference>
<dbReference type="PANTHER" id="PTHR42711:SF19">
    <property type="entry name" value="DOXORUBICIN RESISTANCE ATP-BINDING PROTEIN DRRA"/>
    <property type="match status" value="1"/>
</dbReference>
<keyword evidence="8" id="KW-1185">Reference proteome</keyword>
<organism evidence="7 8">
    <name type="scientific">Streptomyces poriferorum</name>
    <dbReference type="NCBI Taxonomy" id="2798799"/>
    <lineage>
        <taxon>Bacteria</taxon>
        <taxon>Bacillati</taxon>
        <taxon>Actinomycetota</taxon>
        <taxon>Actinomycetes</taxon>
        <taxon>Kitasatosporales</taxon>
        <taxon>Streptomycetaceae</taxon>
        <taxon>Streptomyces</taxon>
    </lineage>
</organism>
<keyword evidence="4 7" id="KW-0067">ATP-binding</keyword>
<dbReference type="PROSITE" id="PS50893">
    <property type="entry name" value="ABC_TRANSPORTER_2"/>
    <property type="match status" value="1"/>
</dbReference>
<dbReference type="InterPro" id="IPR027417">
    <property type="entry name" value="P-loop_NTPase"/>
</dbReference>
<dbReference type="InterPro" id="IPR003593">
    <property type="entry name" value="AAA+_ATPase"/>
</dbReference>
<evidence type="ECO:0000313" key="8">
    <source>
        <dbReference type="Proteomes" id="UP001235744"/>
    </source>
</evidence>
<evidence type="ECO:0000256" key="4">
    <source>
        <dbReference type="ARBA" id="ARBA00022840"/>
    </source>
</evidence>
<dbReference type="SUPFAM" id="SSF52540">
    <property type="entry name" value="P-loop containing nucleoside triphosphate hydrolases"/>
    <property type="match status" value="1"/>
</dbReference>
<comment type="subcellular location">
    <subcellularLocation>
        <location evidence="1">Cell membrane</location>
        <topology evidence="1">Peripheral membrane protein</topology>
    </subcellularLocation>
</comment>
<evidence type="ECO:0000256" key="2">
    <source>
        <dbReference type="ARBA" id="ARBA00022448"/>
    </source>
</evidence>
<dbReference type="GO" id="GO:0005524">
    <property type="term" value="F:ATP binding"/>
    <property type="evidence" value="ECO:0007669"/>
    <property type="project" value="UniProtKB-KW"/>
</dbReference>
<sequence length="317" mass="34111">MPPSAMIEAVGLTKSYGRPAQPVLDGIDLRVDRSTVFALLGPNGAGKTTAVRILATLTTADSGTARIAGYDVVADRSRVRRTISLTGQYAAVDEAQTGEENLRMMARLAGRSRTDAHRRAAGLLERFGLSDAARRPVRTYSGGMRRRLDLAAGLVGSPQPEVFFLDEPTTGLDPRSRQALWQVVRELAADGATVLLTTQYLEEADRLADRIAVLDRGRKVAEGTADSLKSRVAGHRLDVVLADRASYLRLTRRAVHHAPATLTLGLPTDGSAAHVRALLDEIDPDGTAVERFSLHSATLDDVFMALTTTKEARAAHV</sequence>
<feature type="domain" description="ABC transporter" evidence="6">
    <location>
        <begin position="7"/>
        <end position="241"/>
    </location>
</feature>
<dbReference type="InterPro" id="IPR050763">
    <property type="entry name" value="ABC_transporter_ATP-binding"/>
</dbReference>
<dbReference type="InterPro" id="IPR003439">
    <property type="entry name" value="ABC_transporter-like_ATP-bd"/>
</dbReference>
<keyword evidence="2" id="KW-0813">Transport</keyword>
<proteinExistence type="predicted"/>
<name>A0ABY9IT70_9ACTN</name>
<protein>
    <submittedName>
        <fullName evidence="7">ATP-binding cassette domain-containing protein</fullName>
    </submittedName>
</protein>
<dbReference type="Gene3D" id="3.40.50.300">
    <property type="entry name" value="P-loop containing nucleotide triphosphate hydrolases"/>
    <property type="match status" value="1"/>
</dbReference>
<evidence type="ECO:0000256" key="5">
    <source>
        <dbReference type="ARBA" id="ARBA00023251"/>
    </source>
</evidence>
<evidence type="ECO:0000256" key="1">
    <source>
        <dbReference type="ARBA" id="ARBA00004202"/>
    </source>
</evidence>
<evidence type="ECO:0000259" key="6">
    <source>
        <dbReference type="PROSITE" id="PS50893"/>
    </source>
</evidence>
<gene>
    <name evidence="7" type="ORF">P8A19_19130</name>
</gene>
<dbReference type="EMBL" id="CP120988">
    <property type="protein sequence ID" value="WLQ57434.1"/>
    <property type="molecule type" value="Genomic_DNA"/>
</dbReference>